<evidence type="ECO:0000256" key="8">
    <source>
        <dbReference type="ARBA" id="ARBA00023242"/>
    </source>
</evidence>
<evidence type="ECO:0000256" key="5">
    <source>
        <dbReference type="ARBA" id="ARBA00023016"/>
    </source>
</evidence>
<dbReference type="GO" id="GO:0034605">
    <property type="term" value="P:cellular response to heat"/>
    <property type="evidence" value="ECO:0007669"/>
    <property type="project" value="TreeGrafter"/>
</dbReference>
<reference evidence="11" key="1">
    <citation type="journal article" date="2019" name="Nat. Commun.">
        <title>Genome-wide association mapping of date palm fruit traits.</title>
        <authorList>
            <person name="Hazzouri K.M."/>
            <person name="Gros-Balthazard M."/>
            <person name="Flowers J.M."/>
            <person name="Copetti D."/>
            <person name="Lemansour A."/>
            <person name="Lebrun M."/>
            <person name="Masmoudi K."/>
            <person name="Ferrand S."/>
            <person name="Dhar M.I."/>
            <person name="Fresquez Z.A."/>
            <person name="Rosas U."/>
            <person name="Zhang J."/>
            <person name="Talag J."/>
            <person name="Lee S."/>
            <person name="Kudrna D."/>
            <person name="Powell R.F."/>
            <person name="Leitch I.J."/>
            <person name="Krueger R.R."/>
            <person name="Wing R.A."/>
            <person name="Amiri K.M.A."/>
            <person name="Purugganan M.D."/>
        </authorList>
    </citation>
    <scope>NUCLEOTIDE SEQUENCE [LARGE SCALE GENOMIC DNA]</scope>
    <source>
        <strain evidence="11">cv. Khalas</strain>
    </source>
</reference>
<keyword evidence="6" id="KW-0238">DNA-binding</keyword>
<comment type="subcellular location">
    <subcellularLocation>
        <location evidence="1">Nucleus</location>
    </subcellularLocation>
</comment>
<evidence type="ECO:0000256" key="3">
    <source>
        <dbReference type="ARBA" id="ARBA00022553"/>
    </source>
</evidence>
<dbReference type="PANTHER" id="PTHR10015">
    <property type="entry name" value="HEAT SHOCK TRANSCRIPTION FACTOR"/>
    <property type="match status" value="1"/>
</dbReference>
<keyword evidence="3" id="KW-0597">Phosphoprotein</keyword>
<keyword evidence="11" id="KW-1185">Reference proteome</keyword>
<evidence type="ECO:0000256" key="7">
    <source>
        <dbReference type="ARBA" id="ARBA00023163"/>
    </source>
</evidence>
<dbReference type="KEGG" id="pda:103695996"/>
<keyword evidence="5" id="KW-0346">Stress response</keyword>
<evidence type="ECO:0000313" key="11">
    <source>
        <dbReference type="Proteomes" id="UP000228380"/>
    </source>
</evidence>
<keyword evidence="8" id="KW-0539">Nucleus</keyword>
<dbReference type="SMART" id="SM00415">
    <property type="entry name" value="HSF"/>
    <property type="match status" value="1"/>
</dbReference>
<evidence type="ECO:0000256" key="2">
    <source>
        <dbReference type="ARBA" id="ARBA00011233"/>
    </source>
</evidence>
<dbReference type="Gene3D" id="1.10.10.10">
    <property type="entry name" value="Winged helix-like DNA-binding domain superfamily/Winged helix DNA-binding domain"/>
    <property type="match status" value="1"/>
</dbReference>
<keyword evidence="4" id="KW-0805">Transcription regulation</keyword>
<dbReference type="InterPro" id="IPR036390">
    <property type="entry name" value="WH_DNA-bd_sf"/>
</dbReference>
<keyword evidence="7" id="KW-0804">Transcription</keyword>
<evidence type="ECO:0000313" key="12">
    <source>
        <dbReference type="RefSeq" id="XP_038984587.1"/>
    </source>
</evidence>
<sequence length="415" mass="47280">MEVEKGGGGGSSLVPVVPPFLSKCYEMVEDPQTNGTVSWSETNNSFVIWDPATFCRDLLPKYFKHSNLSSFVRQLNTYGFRKVDPDRYEFANEGFLRGQKDLLKTITRKKPSHNAVQQHQSQGRNTSVKACVEVGKFGPKEEIEMLKRDKNVLMQELVKLRQHQQNTDHEVRILRQRIQGMEQHQQQMMSFLAMAVKSPGFVAQLMQQTGNNRWTEANKKRRLPALEQGAVGSFQTSSDGQIIRYQPFMPETLRPSMSSMPNSVVSPNFQPMSNGVNDLSTDVDVMSLEANSSLPPGGDIPLTEYIEQLLASPISENHGQMEPESLEVPDFMLDFVLPEQEIQMETSKNMVLPSEQMGGNHQASEKADRHTRIFRFDVNYFGYYEQGWTRFKSEISHIGKPNRWPTFRGHNLISI</sequence>
<dbReference type="PANTHER" id="PTHR10015:SF325">
    <property type="entry name" value="HEAT STRESS TRANSCRIPTION FACTOR A-8"/>
    <property type="match status" value="1"/>
</dbReference>
<proteinExistence type="inferred from homology"/>
<evidence type="ECO:0000256" key="6">
    <source>
        <dbReference type="ARBA" id="ARBA00023125"/>
    </source>
</evidence>
<feature type="domain" description="HSF-type DNA-binding" evidence="10">
    <location>
        <begin position="59"/>
        <end position="83"/>
    </location>
</feature>
<dbReference type="AlphaFoldDB" id="A0A8B9AFN2"/>
<gene>
    <name evidence="12" type="primary">LOC103695996</name>
</gene>
<evidence type="ECO:0000256" key="9">
    <source>
        <dbReference type="RuleBase" id="RU004020"/>
    </source>
</evidence>
<dbReference type="PRINTS" id="PR00056">
    <property type="entry name" value="HSFDOMAIN"/>
</dbReference>
<protein>
    <submittedName>
        <fullName evidence="12">Heat stress transcription factor A-1-like isoform X1</fullName>
    </submittedName>
</protein>
<dbReference type="GeneID" id="103695996"/>
<dbReference type="Pfam" id="PF00447">
    <property type="entry name" value="HSF_DNA-bind"/>
    <property type="match status" value="1"/>
</dbReference>
<dbReference type="GO" id="GO:0000978">
    <property type="term" value="F:RNA polymerase II cis-regulatory region sequence-specific DNA binding"/>
    <property type="evidence" value="ECO:0007669"/>
    <property type="project" value="TreeGrafter"/>
</dbReference>
<comment type="subunit">
    <text evidence="2">Homotrimer.</text>
</comment>
<dbReference type="FunFam" id="1.10.10.10:FF:000057">
    <property type="entry name" value="Heat shock transcription factor 1"/>
    <property type="match status" value="1"/>
</dbReference>
<name>A0A8B9AFN2_PHODC</name>
<organism evidence="11 12">
    <name type="scientific">Phoenix dactylifera</name>
    <name type="common">Date palm</name>
    <dbReference type="NCBI Taxonomy" id="42345"/>
    <lineage>
        <taxon>Eukaryota</taxon>
        <taxon>Viridiplantae</taxon>
        <taxon>Streptophyta</taxon>
        <taxon>Embryophyta</taxon>
        <taxon>Tracheophyta</taxon>
        <taxon>Spermatophyta</taxon>
        <taxon>Magnoliopsida</taxon>
        <taxon>Liliopsida</taxon>
        <taxon>Arecaceae</taxon>
        <taxon>Coryphoideae</taxon>
        <taxon>Phoeniceae</taxon>
        <taxon>Phoenix</taxon>
    </lineage>
</organism>
<dbReference type="GO" id="GO:0006357">
    <property type="term" value="P:regulation of transcription by RNA polymerase II"/>
    <property type="evidence" value="ECO:0007669"/>
    <property type="project" value="TreeGrafter"/>
</dbReference>
<dbReference type="GO" id="GO:0005634">
    <property type="term" value="C:nucleus"/>
    <property type="evidence" value="ECO:0007669"/>
    <property type="project" value="UniProtKB-SubCell"/>
</dbReference>
<reference evidence="12" key="2">
    <citation type="submission" date="2025-08" db="UniProtKB">
        <authorList>
            <consortium name="RefSeq"/>
        </authorList>
    </citation>
    <scope>IDENTIFICATION</scope>
    <source>
        <tissue evidence="12">Young leaves</tissue>
    </source>
</reference>
<dbReference type="InterPro" id="IPR000232">
    <property type="entry name" value="HSF_DNA-bd"/>
</dbReference>
<accession>A0A8B9AFN2</accession>
<dbReference type="InterPro" id="IPR036388">
    <property type="entry name" value="WH-like_DNA-bd_sf"/>
</dbReference>
<evidence type="ECO:0000256" key="1">
    <source>
        <dbReference type="ARBA" id="ARBA00004123"/>
    </source>
</evidence>
<dbReference type="PROSITE" id="PS00434">
    <property type="entry name" value="HSF_DOMAIN"/>
    <property type="match status" value="1"/>
</dbReference>
<dbReference type="Proteomes" id="UP000228380">
    <property type="component" value="Chromosome 8"/>
</dbReference>
<dbReference type="GO" id="GO:0003700">
    <property type="term" value="F:DNA-binding transcription factor activity"/>
    <property type="evidence" value="ECO:0007669"/>
    <property type="project" value="InterPro"/>
</dbReference>
<evidence type="ECO:0000259" key="10">
    <source>
        <dbReference type="PROSITE" id="PS00434"/>
    </source>
</evidence>
<evidence type="ECO:0000256" key="4">
    <source>
        <dbReference type="ARBA" id="ARBA00023015"/>
    </source>
</evidence>
<dbReference type="OrthoDB" id="60033at2759"/>
<comment type="similarity">
    <text evidence="9">Belongs to the HSF family.</text>
</comment>
<dbReference type="RefSeq" id="XP_038984587.1">
    <property type="nucleotide sequence ID" value="XM_039128659.1"/>
</dbReference>
<dbReference type="SUPFAM" id="SSF46785">
    <property type="entry name" value="Winged helix' DNA-binding domain"/>
    <property type="match status" value="1"/>
</dbReference>